<gene>
    <name evidence="3" type="ORF">APZ18_13095</name>
</gene>
<dbReference type="Proteomes" id="UP000050833">
    <property type="component" value="Unassembled WGS sequence"/>
</dbReference>
<dbReference type="RefSeq" id="WP_055945718.1">
    <property type="nucleotide sequence ID" value="NZ_LLKB01000006.1"/>
</dbReference>
<proteinExistence type="predicted"/>
<dbReference type="AlphaFoldDB" id="A0AAW3JMF8"/>
<sequence length="636" mass="67567">MRKTKLLAITMAAVVGMSSVPAVYRDVVVAQADETTGETFSLDEPNYLAAYTAGKKVTTDKQTLNFTFKTYETATLNWDTPVLLVYTSDDGIYDSKNTNYKHYANVRSDCWVDAEGTTETDASKNITINKTYPSDWNEWLKACKEEGKATVEYQKDSSNKVTIKYTVVAGDYTSVSEFSFIADEGKETYFAVTGELCTISGLPIDMKMELSNEQTRLKSVAGTYSDTDKTTTFGQVKCDGWWTNWSNGVEITEDAQKFSFKTTTNESTDLRWNTPTTVVFTSVDGGLYKPTTSKNLYKEYSVIRSDCFVITGADTVNETSGSLKTTGIPTVETKAYPDGANADEKKAIDDENNAKITEAWKPWVDANKAGTEVTGTVKREGNKVILTYLNNGIGYTATIPVEEGKKAYLSLTGEQCTIDNLKFAPAPAESTPAPGTEATPAPGTSATPAPGTSATPAPGTSAAPAPGTSATPALGTSATPAPGTSAAPAPGTSAKPAPGTSTKPAPGTSATPAPGTSATPTAKPTVAPTKKPSNTKKPAKKLKSATITVKNGKKKVSSVTVKAKKSVKLAVSVNSKAKLSVAKLSKKNAKIAKVTFKKNKLTIKGLKKGKVSIKITSKKTSKYKAATKTIKVTVKK</sequence>
<protein>
    <submittedName>
        <fullName evidence="3">Uncharacterized protein</fullName>
    </submittedName>
</protein>
<evidence type="ECO:0000256" key="2">
    <source>
        <dbReference type="SAM" id="SignalP"/>
    </source>
</evidence>
<feature type="compositionally biased region" description="Basic residues" evidence="1">
    <location>
        <begin position="533"/>
        <end position="543"/>
    </location>
</feature>
<reference evidence="3 4" key="1">
    <citation type="submission" date="2015-10" db="EMBL/GenBank/DDBJ databases">
        <title>Butyribacter intestini gen. nov., sp. nov., a butyric acid-producing bacterium of the family Lachnospiraceae isolated from the human faeces.</title>
        <authorList>
            <person name="Zou Y."/>
            <person name="Xue W."/>
            <person name="Luo G."/>
            <person name="Lv M."/>
        </authorList>
    </citation>
    <scope>NUCLEOTIDE SEQUENCE [LARGE SCALE GENOMIC DNA]</scope>
    <source>
        <strain evidence="3 4">TF01-11</strain>
    </source>
</reference>
<dbReference type="EMBL" id="LLKB01000006">
    <property type="protein sequence ID" value="KQC84242.1"/>
    <property type="molecule type" value="Genomic_DNA"/>
</dbReference>
<evidence type="ECO:0000313" key="3">
    <source>
        <dbReference type="EMBL" id="KQC84242.1"/>
    </source>
</evidence>
<keyword evidence="2" id="KW-0732">Signal</keyword>
<feature type="region of interest" description="Disordered" evidence="1">
    <location>
        <begin position="425"/>
        <end position="545"/>
    </location>
</feature>
<name>A0AAW3JMF8_9FIRM</name>
<feature type="signal peptide" evidence="2">
    <location>
        <begin position="1"/>
        <end position="22"/>
    </location>
</feature>
<evidence type="ECO:0000256" key="1">
    <source>
        <dbReference type="SAM" id="MobiDB-lite"/>
    </source>
</evidence>
<feature type="compositionally biased region" description="Low complexity" evidence="1">
    <location>
        <begin position="425"/>
        <end position="532"/>
    </location>
</feature>
<keyword evidence="4" id="KW-1185">Reference proteome</keyword>
<comment type="caution">
    <text evidence="3">The sequence shown here is derived from an EMBL/GenBank/DDBJ whole genome shotgun (WGS) entry which is preliminary data.</text>
</comment>
<evidence type="ECO:0000313" key="4">
    <source>
        <dbReference type="Proteomes" id="UP000050833"/>
    </source>
</evidence>
<organism evidence="3 4">
    <name type="scientific">Butyribacter intestini</name>
    <dbReference type="NCBI Taxonomy" id="1703332"/>
    <lineage>
        <taxon>Bacteria</taxon>
        <taxon>Bacillati</taxon>
        <taxon>Bacillota</taxon>
        <taxon>Clostridia</taxon>
        <taxon>Lachnospirales</taxon>
        <taxon>Lachnospiraceae</taxon>
        <taxon>Butyribacter</taxon>
    </lineage>
</organism>
<accession>A0AAW3JMF8</accession>
<feature type="chain" id="PRO_5043733251" evidence="2">
    <location>
        <begin position="23"/>
        <end position="636"/>
    </location>
</feature>